<proteinExistence type="predicted"/>
<evidence type="ECO:0000259" key="1">
    <source>
        <dbReference type="Pfam" id="PF04480"/>
    </source>
</evidence>
<organism evidence="2 3">
    <name type="scientific">Microcystis aeruginosa KW</name>
    <dbReference type="NCBI Taxonomy" id="1960155"/>
    <lineage>
        <taxon>Bacteria</taxon>
        <taxon>Bacillati</taxon>
        <taxon>Cyanobacteriota</taxon>
        <taxon>Cyanophyceae</taxon>
        <taxon>Oscillatoriophycideae</taxon>
        <taxon>Chroococcales</taxon>
        <taxon>Microcystaceae</taxon>
        <taxon>Microcystis</taxon>
    </lineage>
</organism>
<dbReference type="AlphaFoldDB" id="A0A1V4BVW6"/>
<dbReference type="Pfam" id="PF04480">
    <property type="entry name" value="DUF559"/>
    <property type="match status" value="1"/>
</dbReference>
<sequence>MNISLDLFKGEFREFCCSKYRYYIDQIDSWFTEAGFDKYEPGASTRRDQVDGYYSKIDWENQNDIQKFLKVIESILLYNSYNVKEEHKQTLREICEKSGLEVDSNGYTIHLTKKLGHQNIKNIIFASNSLKPEIIFSDSLSNDIEITKNKEYCLIYDKPIQSHGLLWIELIDWWKEYKKIISWSNSEAAAPLYKRLKESLQNNGVESRFFDTYYKNEQLCRRWGENSPALLPQVYLHYDPYNIKELKRYNNGRRLIRQRMDFLLLLPKSKRIVIEIDGKQHYAEGEYAKPQLYAEMVAEDRKLKLLGYEVYRFGASEIMQENYESIVVDFFQKLFDFYDINLDF</sequence>
<comment type="caution">
    <text evidence="2">The sequence shown here is derived from an EMBL/GenBank/DDBJ whole genome shotgun (WGS) entry which is preliminary data.</text>
</comment>
<dbReference type="EMBL" id="MVGR01000003">
    <property type="protein sequence ID" value="OPF18764.1"/>
    <property type="molecule type" value="Genomic_DNA"/>
</dbReference>
<evidence type="ECO:0000313" key="3">
    <source>
        <dbReference type="Proteomes" id="UP000189835"/>
    </source>
</evidence>
<protein>
    <recommendedName>
        <fullName evidence="1">DUF559 domain-containing protein</fullName>
    </recommendedName>
</protein>
<dbReference type="RefSeq" id="WP_079205936.1">
    <property type="nucleotide sequence ID" value="NZ_MVGR01000003.1"/>
</dbReference>
<evidence type="ECO:0000313" key="2">
    <source>
        <dbReference type="EMBL" id="OPF18764.1"/>
    </source>
</evidence>
<gene>
    <name evidence="2" type="ORF">B1L04_04730</name>
</gene>
<dbReference type="InterPro" id="IPR007569">
    <property type="entry name" value="DUF559"/>
</dbReference>
<name>A0A1V4BVW6_MICAE</name>
<accession>A0A1V4BVW6</accession>
<dbReference type="Proteomes" id="UP000189835">
    <property type="component" value="Unassembled WGS sequence"/>
</dbReference>
<feature type="domain" description="DUF559" evidence="1">
    <location>
        <begin position="267"/>
        <end position="327"/>
    </location>
</feature>
<reference evidence="2 3" key="1">
    <citation type="submission" date="2017-02" db="EMBL/GenBank/DDBJ databases">
        <title>Genome sequence of Microcystis aeruginosa KW.</title>
        <authorList>
            <person name="Oh H.-M."/>
            <person name="Ahn C.-Y."/>
            <person name="Jeong H."/>
            <person name="Srivastava A."/>
            <person name="Lee H.-G."/>
            <person name="Kang S.-R."/>
        </authorList>
    </citation>
    <scope>NUCLEOTIDE SEQUENCE [LARGE SCALE GENOMIC DNA]</scope>
    <source>
        <strain evidence="2 3">KW</strain>
    </source>
</reference>